<accession>A0A9P4KC84</accession>
<gene>
    <name evidence="4" type="ORF">CC78DRAFT_274712</name>
</gene>
<dbReference type="Gene3D" id="3.30.70.330">
    <property type="match status" value="1"/>
</dbReference>
<feature type="compositionally biased region" description="Polar residues" evidence="2">
    <location>
        <begin position="1258"/>
        <end position="1280"/>
    </location>
</feature>
<feature type="compositionally biased region" description="Polar residues" evidence="2">
    <location>
        <begin position="326"/>
        <end position="338"/>
    </location>
</feature>
<dbReference type="Proteomes" id="UP000800093">
    <property type="component" value="Unassembled WGS sequence"/>
</dbReference>
<keyword evidence="1" id="KW-0694">RNA-binding</keyword>
<dbReference type="InterPro" id="IPR012677">
    <property type="entry name" value="Nucleotide-bd_a/b_plait_sf"/>
</dbReference>
<feature type="compositionally biased region" description="Polar residues" evidence="2">
    <location>
        <begin position="1141"/>
        <end position="1150"/>
    </location>
</feature>
<dbReference type="OrthoDB" id="3800936at2759"/>
<feature type="region of interest" description="Disordered" evidence="2">
    <location>
        <begin position="544"/>
        <end position="633"/>
    </location>
</feature>
<feature type="domain" description="RRM" evidence="3">
    <location>
        <begin position="665"/>
        <end position="741"/>
    </location>
</feature>
<dbReference type="SMART" id="SM00360">
    <property type="entry name" value="RRM"/>
    <property type="match status" value="1"/>
</dbReference>
<name>A0A9P4KC84_9PLEO</name>
<feature type="compositionally biased region" description="Polar residues" evidence="2">
    <location>
        <begin position="1312"/>
        <end position="1322"/>
    </location>
</feature>
<proteinExistence type="predicted"/>
<dbReference type="InterPro" id="IPR035979">
    <property type="entry name" value="RBD_domain_sf"/>
</dbReference>
<evidence type="ECO:0000313" key="5">
    <source>
        <dbReference type="Proteomes" id="UP000800093"/>
    </source>
</evidence>
<feature type="compositionally biased region" description="Polar residues" evidence="2">
    <location>
        <begin position="390"/>
        <end position="413"/>
    </location>
</feature>
<feature type="compositionally biased region" description="Low complexity" evidence="2">
    <location>
        <begin position="1247"/>
        <end position="1257"/>
    </location>
</feature>
<feature type="compositionally biased region" description="Low complexity" evidence="2">
    <location>
        <begin position="422"/>
        <end position="432"/>
    </location>
</feature>
<dbReference type="EMBL" id="ML986626">
    <property type="protein sequence ID" value="KAF2263419.1"/>
    <property type="molecule type" value="Genomic_DNA"/>
</dbReference>
<protein>
    <recommendedName>
        <fullName evidence="3">RRM domain-containing protein</fullName>
    </recommendedName>
</protein>
<feature type="region of interest" description="Disordered" evidence="2">
    <location>
        <begin position="1427"/>
        <end position="1449"/>
    </location>
</feature>
<feature type="region of interest" description="Disordered" evidence="2">
    <location>
        <begin position="490"/>
        <end position="522"/>
    </location>
</feature>
<feature type="compositionally biased region" description="Low complexity" evidence="2">
    <location>
        <begin position="1185"/>
        <end position="1194"/>
    </location>
</feature>
<feature type="region of interest" description="Disordered" evidence="2">
    <location>
        <begin position="1010"/>
        <end position="1037"/>
    </location>
</feature>
<dbReference type="Pfam" id="PF00076">
    <property type="entry name" value="RRM_1"/>
    <property type="match status" value="1"/>
</dbReference>
<feature type="region of interest" description="Disordered" evidence="2">
    <location>
        <begin position="1481"/>
        <end position="1506"/>
    </location>
</feature>
<organism evidence="4 5">
    <name type="scientific">Lojkania enalia</name>
    <dbReference type="NCBI Taxonomy" id="147567"/>
    <lineage>
        <taxon>Eukaryota</taxon>
        <taxon>Fungi</taxon>
        <taxon>Dikarya</taxon>
        <taxon>Ascomycota</taxon>
        <taxon>Pezizomycotina</taxon>
        <taxon>Dothideomycetes</taxon>
        <taxon>Pleosporomycetidae</taxon>
        <taxon>Pleosporales</taxon>
        <taxon>Pleosporales incertae sedis</taxon>
        <taxon>Lojkania</taxon>
    </lineage>
</organism>
<feature type="compositionally biased region" description="Polar residues" evidence="2">
    <location>
        <begin position="624"/>
        <end position="633"/>
    </location>
</feature>
<comment type="caution">
    <text evidence="4">The sequence shown here is derived from an EMBL/GenBank/DDBJ whole genome shotgun (WGS) entry which is preliminary data.</text>
</comment>
<feature type="compositionally biased region" description="Polar residues" evidence="2">
    <location>
        <begin position="960"/>
        <end position="969"/>
    </location>
</feature>
<evidence type="ECO:0000256" key="2">
    <source>
        <dbReference type="SAM" id="MobiDB-lite"/>
    </source>
</evidence>
<feature type="compositionally biased region" description="Basic and acidic residues" evidence="2">
    <location>
        <begin position="971"/>
        <end position="990"/>
    </location>
</feature>
<reference evidence="5" key="1">
    <citation type="journal article" date="2020" name="Stud. Mycol.">
        <title>101 Dothideomycetes genomes: A test case for predicting lifestyles and emergence of pathogens.</title>
        <authorList>
            <person name="Haridas S."/>
            <person name="Albert R."/>
            <person name="Binder M."/>
            <person name="Bloem J."/>
            <person name="LaButti K."/>
            <person name="Salamov A."/>
            <person name="Andreopoulos B."/>
            <person name="Baker S."/>
            <person name="Barry K."/>
            <person name="Bills G."/>
            <person name="Bluhm B."/>
            <person name="Cannon C."/>
            <person name="Castanera R."/>
            <person name="Culley D."/>
            <person name="Daum C."/>
            <person name="Ezra D."/>
            <person name="Gonzalez J."/>
            <person name="Henrissat B."/>
            <person name="Kuo A."/>
            <person name="Liang C."/>
            <person name="Lipzen A."/>
            <person name="Lutzoni F."/>
            <person name="Magnuson J."/>
            <person name="Mondo S."/>
            <person name="Nolan M."/>
            <person name="Ohm R."/>
            <person name="Pangilinan J."/>
            <person name="Park H.-J."/>
            <person name="Ramirez L."/>
            <person name="Alfaro M."/>
            <person name="Sun H."/>
            <person name="Tritt A."/>
            <person name="Yoshinaga Y."/>
            <person name="Zwiers L.-H."/>
            <person name="Turgeon B."/>
            <person name="Goodwin S."/>
            <person name="Spatafora J."/>
            <person name="Crous P."/>
            <person name="Grigoriev I."/>
        </authorList>
    </citation>
    <scope>NUCLEOTIDE SEQUENCE [LARGE SCALE GENOMIC DNA]</scope>
    <source>
        <strain evidence="5">CBS 304.66</strain>
    </source>
</reference>
<feature type="compositionally biased region" description="Basic and acidic residues" evidence="2">
    <location>
        <begin position="254"/>
        <end position="273"/>
    </location>
</feature>
<feature type="region of interest" description="Disordered" evidence="2">
    <location>
        <begin position="902"/>
        <end position="990"/>
    </location>
</feature>
<feature type="compositionally biased region" description="Basic residues" evidence="2">
    <location>
        <begin position="1433"/>
        <end position="1443"/>
    </location>
</feature>
<feature type="compositionally biased region" description="Polar residues" evidence="2">
    <location>
        <begin position="505"/>
        <end position="516"/>
    </location>
</feature>
<feature type="region of interest" description="Disordered" evidence="2">
    <location>
        <begin position="1075"/>
        <end position="1282"/>
    </location>
</feature>
<feature type="compositionally biased region" description="Low complexity" evidence="2">
    <location>
        <begin position="788"/>
        <end position="799"/>
    </location>
</feature>
<dbReference type="SUPFAM" id="SSF54928">
    <property type="entry name" value="RNA-binding domain, RBD"/>
    <property type="match status" value="1"/>
</dbReference>
<dbReference type="GO" id="GO:0003723">
    <property type="term" value="F:RNA binding"/>
    <property type="evidence" value="ECO:0007669"/>
    <property type="project" value="UniProtKB-UniRule"/>
</dbReference>
<feature type="compositionally biased region" description="Polar residues" evidence="2">
    <location>
        <begin position="1195"/>
        <end position="1217"/>
    </location>
</feature>
<evidence type="ECO:0000259" key="3">
    <source>
        <dbReference type="PROSITE" id="PS50102"/>
    </source>
</evidence>
<evidence type="ECO:0000313" key="4">
    <source>
        <dbReference type="EMBL" id="KAF2263419.1"/>
    </source>
</evidence>
<keyword evidence="5" id="KW-1185">Reference proteome</keyword>
<feature type="compositionally biased region" description="Basic and acidic residues" evidence="2">
    <location>
        <begin position="939"/>
        <end position="958"/>
    </location>
</feature>
<evidence type="ECO:0000256" key="1">
    <source>
        <dbReference type="PROSITE-ProRule" id="PRU00176"/>
    </source>
</evidence>
<dbReference type="PROSITE" id="PS50102">
    <property type="entry name" value="RRM"/>
    <property type="match status" value="1"/>
</dbReference>
<feature type="region of interest" description="Disordered" evidence="2">
    <location>
        <begin position="1"/>
        <end position="22"/>
    </location>
</feature>
<feature type="compositionally biased region" description="Basic residues" evidence="2">
    <location>
        <begin position="824"/>
        <end position="836"/>
    </location>
</feature>
<sequence length="1506" mass="163816">MADTKPSAAAAAEPEHPVAANPTGEDLPVYFLAKSHLTVATNPQLSIPTPISAADRRALFSTDFGRKEKRKLMPPYPPVIVRSDKIRGVVDYALYWLNERPEVYLCVFPQCGWIIDDLWDDYDIHLNSPSFLRDALTFITRDNVHRAKRFAYEWSEKYPGRVELLGGDTPSLYDWNDPLAIVDKVFVNGETDMWPRTFLWHAGNMMRMGMHIVERQQREVSVGVANAQGTSLTGVASAQGVSDSHGMDETTSNDDGKSSLKDKPAVEQEKSIAADENQAVPGRDNSEAGLSCETGKEIQKASRKRPMKLINYPAIPLPDEPVPSMSVDTQSSSIQATPAQLHGHSHAQPQLPRPELPNHKQIAPQSGPPSTMASPFMHPQNIRNTKSRQGRSISGSYNQSMSMPPQSFTQSFPTGGWGENVPSSQRPQQPSSNLPTLQSPVVQPAFMAQQAMFQHMNSMGPFQPGQPIMLPPMAGNGPMPSNPLSHVPMLSSSSHSLGQGGPPHNTTMMDQAQQNHPPSPYTPRSISIGDVANDAYMNCQQRIDQTSYPSRRGGRGEKQPSLFNPYGQDRPDFVNIPPQPLGRKPVPNTLLSVGPRNRRFSVGPRGQGAYGHYNQDHGAIHSGPPTTSLSYPQQHTQLVPDPSVTGDQVFGCDETWIGPQNNTVTSLWLAQLPPDVTDHDLREMFGSTLGLHLTNVRTQFDRRGEVIAYVSFATSAEARQGLQLHNYMMRGKAVTVKVPKTCYSKEDPAYRRQHPNQPGFLPRGNGRASQGARRMSYGQANVKAGDEPSSLPQPSYSPQDVRSGLQGHPIQDTMTGKGSPEIPKRKKNKSPKKTKSERKDEESIGLAQIGEKEQVLPSIENISPEARLTPEINDREIAAIAKQRESHPGPAIHVLNQHDTKAPVGDLTWPKPEDTLNEPFQESTELSRGPPELESSVMHVKDTQHDVAKELPSTDKPKSALSSAESLNPTIDKEVCEEQHSDDEQKHDLSFHSAIESQSEAVQPEIFEATSPAVQQPSSIYVEPPSASRPANTYQQHETVEEVFESKVGQAEGPVISSVTRSQQASGILTIQETKVSPSAEKKAGVKQTESLFPFAKSKAQARKEKNAKKKEKKKAQAEKASPFTKPVDGIAAKDKPALSQAGSTTSSEQMKGPTLLKASDIGHRRIPSIHSTGDPFDKDNVSIATATASATTAEQNVESDPNSGGKASSPSDNASIGPQDFKAHPGSSVQDDRQEAQAPPGADALSLKSSSIPTSSNASDTPSLVSARTQPSVKAYTQEQMKKKTLIREKVAIPSLTLLTRKASPSAKPLSDNTSPAESAQVDISNLSANPVTSEHLIPGILENPNMATEISRTDTEKGLTLQSYAAARTNRMLLEIAATDNVQMDSVSTASSTTLRGVSPPIISPCSTAVDFHTPTQTLTALVASQSQPLKKPKNKKKKKKNQDSAEITSARILGAEGEAFSEQITHVDGLINQHEPTVSYYGRNDNQTVPLEQSSYKGESEEF</sequence>
<feature type="region of interest" description="Disordered" evidence="2">
    <location>
        <begin position="745"/>
        <end position="862"/>
    </location>
</feature>
<feature type="compositionally biased region" description="Polar residues" evidence="2">
    <location>
        <begin position="1487"/>
        <end position="1500"/>
    </location>
</feature>
<dbReference type="InterPro" id="IPR000504">
    <property type="entry name" value="RRM_dom"/>
</dbReference>
<feature type="region of interest" description="Disordered" evidence="2">
    <location>
        <begin position="234"/>
        <end position="438"/>
    </location>
</feature>
<feature type="region of interest" description="Disordered" evidence="2">
    <location>
        <begin position="1303"/>
        <end position="1322"/>
    </location>
</feature>